<keyword evidence="8" id="KW-0175">Coiled coil</keyword>
<name>A0A1F6GAY5_9PROT</name>
<dbReference type="EMBL" id="MFNE01000026">
    <property type="protein sequence ID" value="OGG95276.1"/>
    <property type="molecule type" value="Genomic_DNA"/>
</dbReference>
<dbReference type="PRINTS" id="PR01005">
    <property type="entry name" value="FLGHOOKAP1"/>
</dbReference>
<sequence length="562" mass="62214">MSAAQLGQQTTGHNIANVDTEGFSRQETIQETASPNNGGRGLGVDIQGIRRNTDGFVKDKVVGEQTKVGSWGIRNQVLTEAETVFTDLDGNRLRGALDEFWDSWNNLAHEPESVTMRKTLVSKASALSERFNTFNARLDQMHGDLNGRVQAKVLEVNQLTRQIAELNKQVEQLENQGRPANDARDRRELMLTQLSNLVEVRYFENERGTMEVQVPNGQALVHGRNFYDMTAINNSELAGDFRLGLKTPTGVENDVTDIVKSGEIKELIDQRDGNIQNYQDNIDLMAKELAFRVNSVHSGGTGLNALRYNETSAYALNPEALKQPLPFLQNGFFEIKLYDKDGNAEQLVHVDVEGGKDTVETLIEKINRAAGAYEVDDQGKEKLKEKTPFKATIGADGAVTFQTDMGRQFHYNGDSSNALATLGFNTFFQALGGAGDIRVNQELLDDEMKIAAGYDLVPGDNRLASAMGDLRMHGVLGESGDLSFDEFYNSQVTDIGLKVQDSKKGMDNHGEMLSQYQALSDGISGVNLDEEMANMVKYQRAYESSARYMSTVDDMTQTLINM</sequence>
<evidence type="ECO:0000256" key="8">
    <source>
        <dbReference type="SAM" id="Coils"/>
    </source>
</evidence>
<dbReference type="STRING" id="1817772.A2527_08890"/>
<dbReference type="GO" id="GO:0005576">
    <property type="term" value="C:extracellular region"/>
    <property type="evidence" value="ECO:0007669"/>
    <property type="project" value="UniProtKB-SubCell"/>
</dbReference>
<keyword evidence="11" id="KW-0966">Cell projection</keyword>
<evidence type="ECO:0000256" key="2">
    <source>
        <dbReference type="ARBA" id="ARBA00004613"/>
    </source>
</evidence>
<dbReference type="Pfam" id="PF22638">
    <property type="entry name" value="FlgK_D1"/>
    <property type="match status" value="1"/>
</dbReference>
<comment type="caution">
    <text evidence="11">The sequence shown here is derived from an EMBL/GenBank/DDBJ whole genome shotgun (WGS) entry which is preliminary data.</text>
</comment>
<evidence type="ECO:0000256" key="7">
    <source>
        <dbReference type="RuleBase" id="RU362065"/>
    </source>
</evidence>
<evidence type="ECO:0000259" key="10">
    <source>
        <dbReference type="Pfam" id="PF22638"/>
    </source>
</evidence>
<keyword evidence="5 7" id="KW-0964">Secreted</keyword>
<dbReference type="SUPFAM" id="SSF64518">
    <property type="entry name" value="Phase 1 flagellin"/>
    <property type="match status" value="1"/>
</dbReference>
<protein>
    <recommendedName>
        <fullName evidence="4 7">Flagellar hook-associated protein 1</fullName>
        <shortName evidence="7">HAP1</shortName>
    </recommendedName>
</protein>
<dbReference type="Proteomes" id="UP000178449">
    <property type="component" value="Unassembled WGS sequence"/>
</dbReference>
<dbReference type="InterPro" id="IPR002371">
    <property type="entry name" value="FlgK"/>
</dbReference>
<evidence type="ECO:0000256" key="5">
    <source>
        <dbReference type="ARBA" id="ARBA00022525"/>
    </source>
</evidence>
<feature type="coiled-coil region" evidence="8">
    <location>
        <begin position="149"/>
        <end position="183"/>
    </location>
</feature>
<dbReference type="GO" id="GO:0044780">
    <property type="term" value="P:bacterial-type flagellum assembly"/>
    <property type="evidence" value="ECO:0007669"/>
    <property type="project" value="InterPro"/>
</dbReference>
<comment type="subcellular location">
    <subcellularLocation>
        <location evidence="1 7">Bacterial flagellum</location>
    </subcellularLocation>
    <subcellularLocation>
        <location evidence="2 7">Secreted</location>
    </subcellularLocation>
</comment>
<reference evidence="11 12" key="1">
    <citation type="journal article" date="2016" name="Nat. Commun.">
        <title>Thousands of microbial genomes shed light on interconnected biogeochemical processes in an aquifer system.</title>
        <authorList>
            <person name="Anantharaman K."/>
            <person name="Brown C.T."/>
            <person name="Hug L.A."/>
            <person name="Sharon I."/>
            <person name="Castelle C.J."/>
            <person name="Probst A.J."/>
            <person name="Thomas B.C."/>
            <person name="Singh A."/>
            <person name="Wilkins M.J."/>
            <person name="Karaoz U."/>
            <person name="Brodie E.L."/>
            <person name="Williams K.H."/>
            <person name="Hubbard S.S."/>
            <person name="Banfield J.F."/>
        </authorList>
    </citation>
    <scope>NUCLEOTIDE SEQUENCE [LARGE SCALE GENOMIC DNA]</scope>
</reference>
<keyword evidence="11" id="KW-0282">Flagellum</keyword>
<organism evidence="11 12">
    <name type="scientific">Candidatus Lambdaproteobacteria bacterium RIFOXYD2_FULL_50_16</name>
    <dbReference type="NCBI Taxonomy" id="1817772"/>
    <lineage>
        <taxon>Bacteria</taxon>
        <taxon>Pseudomonadati</taxon>
        <taxon>Pseudomonadota</taxon>
        <taxon>Candidatus Lambdaproteobacteria</taxon>
    </lineage>
</organism>
<feature type="domain" description="Flagellar hook-associated protein FlgK helical" evidence="10">
    <location>
        <begin position="79"/>
        <end position="304"/>
    </location>
</feature>
<dbReference type="NCBIfam" id="TIGR02492">
    <property type="entry name" value="flgK_ends"/>
    <property type="match status" value="1"/>
</dbReference>
<dbReference type="InterPro" id="IPR053927">
    <property type="entry name" value="FlgK_helical"/>
</dbReference>
<feature type="domain" description="Flagellar basal-body/hook protein C-terminal" evidence="9">
    <location>
        <begin position="524"/>
        <end position="562"/>
    </location>
</feature>
<dbReference type="GO" id="GO:0005198">
    <property type="term" value="F:structural molecule activity"/>
    <property type="evidence" value="ECO:0007669"/>
    <property type="project" value="UniProtKB-UniRule"/>
</dbReference>
<dbReference type="PANTHER" id="PTHR30033">
    <property type="entry name" value="FLAGELLAR HOOK-ASSOCIATED PROTEIN 1"/>
    <property type="match status" value="1"/>
</dbReference>
<comment type="similarity">
    <text evidence="3 7">Belongs to the flagella basal body rod proteins family.</text>
</comment>
<dbReference type="GO" id="GO:0009424">
    <property type="term" value="C:bacterial-type flagellum hook"/>
    <property type="evidence" value="ECO:0007669"/>
    <property type="project" value="UniProtKB-UniRule"/>
</dbReference>
<evidence type="ECO:0000313" key="11">
    <source>
        <dbReference type="EMBL" id="OGG95276.1"/>
    </source>
</evidence>
<dbReference type="PANTHER" id="PTHR30033:SF1">
    <property type="entry name" value="FLAGELLAR HOOK-ASSOCIATED PROTEIN 1"/>
    <property type="match status" value="1"/>
</dbReference>
<evidence type="ECO:0000313" key="12">
    <source>
        <dbReference type="Proteomes" id="UP000178449"/>
    </source>
</evidence>
<gene>
    <name evidence="7" type="primary">flgK</name>
    <name evidence="11" type="ORF">A2527_08890</name>
</gene>
<dbReference type="InterPro" id="IPR010930">
    <property type="entry name" value="Flg_bb/hook_C_dom"/>
</dbReference>
<dbReference type="AlphaFoldDB" id="A0A1F6GAY5"/>
<evidence type="ECO:0000259" key="9">
    <source>
        <dbReference type="Pfam" id="PF06429"/>
    </source>
</evidence>
<accession>A0A1F6GAY5</accession>
<keyword evidence="6 7" id="KW-0975">Bacterial flagellum</keyword>
<evidence type="ECO:0000256" key="6">
    <source>
        <dbReference type="ARBA" id="ARBA00023143"/>
    </source>
</evidence>
<evidence type="ECO:0000256" key="1">
    <source>
        <dbReference type="ARBA" id="ARBA00004365"/>
    </source>
</evidence>
<keyword evidence="11" id="KW-0969">Cilium</keyword>
<evidence type="ECO:0000256" key="4">
    <source>
        <dbReference type="ARBA" id="ARBA00016244"/>
    </source>
</evidence>
<evidence type="ECO:0000256" key="3">
    <source>
        <dbReference type="ARBA" id="ARBA00009677"/>
    </source>
</evidence>
<dbReference type="Pfam" id="PF06429">
    <property type="entry name" value="Flg_bbr_C"/>
    <property type="match status" value="1"/>
</dbReference>
<proteinExistence type="inferred from homology"/>